<dbReference type="EMBL" id="JACLCP010000005">
    <property type="protein sequence ID" value="MBC2846379.1"/>
    <property type="molecule type" value="Genomic_DNA"/>
</dbReference>
<organism evidence="3 4">
    <name type="scientific">Winogradskyella flava</name>
    <dbReference type="NCBI Taxonomy" id="1884876"/>
    <lineage>
        <taxon>Bacteria</taxon>
        <taxon>Pseudomonadati</taxon>
        <taxon>Bacteroidota</taxon>
        <taxon>Flavobacteriia</taxon>
        <taxon>Flavobacteriales</taxon>
        <taxon>Flavobacteriaceae</taxon>
        <taxon>Winogradskyella</taxon>
    </lineage>
</organism>
<accession>A0A842IW80</accession>
<evidence type="ECO:0000256" key="1">
    <source>
        <dbReference type="SAM" id="Coils"/>
    </source>
</evidence>
<keyword evidence="2" id="KW-0812">Transmembrane</keyword>
<keyword evidence="2" id="KW-1133">Transmembrane helix</keyword>
<evidence type="ECO:0000313" key="3">
    <source>
        <dbReference type="EMBL" id="MBC2846379.1"/>
    </source>
</evidence>
<reference evidence="3" key="1">
    <citation type="submission" date="2020-08" db="EMBL/GenBank/DDBJ databases">
        <title>Winogradskyella ouciana sp. nov., isolated from the hadal seawater of the Mariana Trench.</title>
        <authorList>
            <person name="He X."/>
        </authorList>
    </citation>
    <scope>NUCLEOTIDE SEQUENCE [LARGE SCALE GENOMIC DNA]</scope>
    <source>
        <strain evidence="3">KCTC 52348</strain>
    </source>
</reference>
<keyword evidence="4" id="KW-1185">Reference proteome</keyword>
<keyword evidence="1" id="KW-0175">Coiled coil</keyword>
<feature type="coiled-coil region" evidence="1">
    <location>
        <begin position="56"/>
        <end position="83"/>
    </location>
</feature>
<dbReference type="Pfam" id="PF19578">
    <property type="entry name" value="DUF6090"/>
    <property type="match status" value="1"/>
</dbReference>
<dbReference type="InterPro" id="IPR045749">
    <property type="entry name" value="DUF6090"/>
</dbReference>
<proteinExistence type="predicted"/>
<dbReference type="RefSeq" id="WP_185790091.1">
    <property type="nucleotide sequence ID" value="NZ_JACLCP010000005.1"/>
</dbReference>
<feature type="transmembrane region" description="Helical" evidence="2">
    <location>
        <begin position="21"/>
        <end position="42"/>
    </location>
</feature>
<keyword evidence="2" id="KW-0472">Membrane</keyword>
<protein>
    <submittedName>
        <fullName evidence="3">Uncharacterized protein</fullName>
    </submittedName>
</protein>
<dbReference type="Proteomes" id="UP000533900">
    <property type="component" value="Unassembled WGS sequence"/>
</dbReference>
<gene>
    <name evidence="3" type="ORF">H7F21_14835</name>
</gene>
<dbReference type="AlphaFoldDB" id="A0A842IW80"/>
<name>A0A842IW80_9FLAO</name>
<evidence type="ECO:0000256" key="2">
    <source>
        <dbReference type="SAM" id="Phobius"/>
    </source>
</evidence>
<sequence>MIKFFRHIRKSLLMENKTSKYFKYALGEILLVVIGILIALQINNWNEERKENLFEKKVLSEILMDTEEDLKEMKNALDSLNDTQKSSHALLSHLNDRKPYHDSLDVDFAKQFRLWSLSPNTTAFETAKTEGLHIIKNDSIRLLTAKVNEYTFDYIRVLESRFQDYKTNIVLSYTLPLFDSYNFEKMKPRNYEALIEDATYLGIVKTLSLMRKRYLENIKFRYDLLKKLNEMIKTELE</sequence>
<evidence type="ECO:0000313" key="4">
    <source>
        <dbReference type="Proteomes" id="UP000533900"/>
    </source>
</evidence>
<comment type="caution">
    <text evidence="3">The sequence shown here is derived from an EMBL/GenBank/DDBJ whole genome shotgun (WGS) entry which is preliminary data.</text>
</comment>